<evidence type="ECO:0000313" key="5">
    <source>
        <dbReference type="EMBL" id="TDT17627.1"/>
    </source>
</evidence>
<dbReference type="Gene3D" id="3.30.428.10">
    <property type="entry name" value="HIT-like"/>
    <property type="match status" value="1"/>
</dbReference>
<sequence length="144" mass="15556">MGTTSACVFCGIIGGSDEDVVVYRDDVAVGFLDHSPLFVGHVLMVPATHVVTLADLPDDLVGPFYRRVQHVSARLPELLGAQGTFVANNNTVSQSVAHLHVHVVPRSKGDGLRGFFWPRRRYEPGQAVATAAELRRGLADFPHG</sequence>
<dbReference type="GO" id="GO:0009117">
    <property type="term" value="P:nucleotide metabolic process"/>
    <property type="evidence" value="ECO:0007669"/>
    <property type="project" value="TreeGrafter"/>
</dbReference>
<dbReference type="SUPFAM" id="SSF54197">
    <property type="entry name" value="HIT-like"/>
    <property type="match status" value="1"/>
</dbReference>
<name>A0A4R7I213_9ACTN</name>
<protein>
    <submittedName>
        <fullName evidence="5">Histidine triad (HIT) family protein</fullName>
    </submittedName>
</protein>
<gene>
    <name evidence="5" type="ORF">BDK89_3238</name>
</gene>
<keyword evidence="6" id="KW-1185">Reference proteome</keyword>
<proteinExistence type="predicted"/>
<organism evidence="5 6">
    <name type="scientific">Ilumatobacter fluminis</name>
    <dbReference type="NCBI Taxonomy" id="467091"/>
    <lineage>
        <taxon>Bacteria</taxon>
        <taxon>Bacillati</taxon>
        <taxon>Actinomycetota</taxon>
        <taxon>Acidimicrobiia</taxon>
        <taxon>Acidimicrobiales</taxon>
        <taxon>Ilumatobacteraceae</taxon>
        <taxon>Ilumatobacter</taxon>
    </lineage>
</organism>
<evidence type="ECO:0000256" key="1">
    <source>
        <dbReference type="PIRSR" id="PIRSR601310-1"/>
    </source>
</evidence>
<dbReference type="PROSITE" id="PS51084">
    <property type="entry name" value="HIT_2"/>
    <property type="match status" value="1"/>
</dbReference>
<dbReference type="PRINTS" id="PR00332">
    <property type="entry name" value="HISTRIAD"/>
</dbReference>
<dbReference type="PANTHER" id="PTHR46648:SF1">
    <property type="entry name" value="ADENOSINE 5'-MONOPHOSPHORAMIDASE HNT1"/>
    <property type="match status" value="1"/>
</dbReference>
<reference evidence="5 6" key="1">
    <citation type="submission" date="2019-03" db="EMBL/GenBank/DDBJ databases">
        <title>Sequencing the genomes of 1000 actinobacteria strains.</title>
        <authorList>
            <person name="Klenk H.-P."/>
        </authorList>
    </citation>
    <scope>NUCLEOTIDE SEQUENCE [LARGE SCALE GENOMIC DNA]</scope>
    <source>
        <strain evidence="5 6">DSM 18936</strain>
    </source>
</reference>
<dbReference type="GO" id="GO:0003824">
    <property type="term" value="F:catalytic activity"/>
    <property type="evidence" value="ECO:0007669"/>
    <property type="project" value="InterPro"/>
</dbReference>
<dbReference type="AlphaFoldDB" id="A0A4R7I213"/>
<evidence type="ECO:0000256" key="3">
    <source>
        <dbReference type="PROSITE-ProRule" id="PRU00464"/>
    </source>
</evidence>
<dbReference type="InterPro" id="IPR001310">
    <property type="entry name" value="Histidine_triad_HIT"/>
</dbReference>
<accession>A0A4R7I213</accession>
<comment type="caution">
    <text evidence="5">The sequence shown here is derived from an EMBL/GenBank/DDBJ whole genome shotgun (WGS) entry which is preliminary data.</text>
</comment>
<feature type="domain" description="HIT" evidence="4">
    <location>
        <begin position="8"/>
        <end position="113"/>
    </location>
</feature>
<dbReference type="Proteomes" id="UP000294558">
    <property type="component" value="Unassembled WGS sequence"/>
</dbReference>
<dbReference type="RefSeq" id="WP_208294098.1">
    <property type="nucleotide sequence ID" value="NZ_SOAU01000001.1"/>
</dbReference>
<evidence type="ECO:0000313" key="6">
    <source>
        <dbReference type="Proteomes" id="UP000294558"/>
    </source>
</evidence>
<dbReference type="InterPro" id="IPR036265">
    <property type="entry name" value="HIT-like_sf"/>
</dbReference>
<feature type="active site" description="Tele-AMP-histidine intermediate" evidence="1">
    <location>
        <position position="100"/>
    </location>
</feature>
<feature type="short sequence motif" description="Histidine triad motif" evidence="2 3">
    <location>
        <begin position="98"/>
        <end position="102"/>
    </location>
</feature>
<dbReference type="InterPro" id="IPR011146">
    <property type="entry name" value="HIT-like"/>
</dbReference>
<evidence type="ECO:0000259" key="4">
    <source>
        <dbReference type="PROSITE" id="PS51084"/>
    </source>
</evidence>
<dbReference type="Pfam" id="PF01230">
    <property type="entry name" value="HIT"/>
    <property type="match status" value="1"/>
</dbReference>
<dbReference type="PANTHER" id="PTHR46648">
    <property type="entry name" value="HIT FAMILY PROTEIN 1"/>
    <property type="match status" value="1"/>
</dbReference>
<dbReference type="EMBL" id="SOAU01000001">
    <property type="protein sequence ID" value="TDT17627.1"/>
    <property type="molecule type" value="Genomic_DNA"/>
</dbReference>
<evidence type="ECO:0000256" key="2">
    <source>
        <dbReference type="PIRSR" id="PIRSR601310-3"/>
    </source>
</evidence>